<dbReference type="Pfam" id="PF11905">
    <property type="entry name" value="DUF3425"/>
    <property type="match status" value="1"/>
</dbReference>
<dbReference type="InterPro" id="IPR021833">
    <property type="entry name" value="DUF3425"/>
</dbReference>
<dbReference type="AlphaFoldDB" id="A0A443I0W2"/>
<protein>
    <submittedName>
        <fullName evidence="2">Uncharacterized protein</fullName>
    </submittedName>
</protein>
<accession>A0A443I0W2</accession>
<dbReference type="STRING" id="264951.A0A443I0W2"/>
<dbReference type="RefSeq" id="XP_028487350.1">
    <property type="nucleotide sequence ID" value="XM_028629832.1"/>
</dbReference>
<comment type="caution">
    <text evidence="2">The sequence shown here is derived from an EMBL/GenBank/DDBJ whole genome shotgun (WGS) entry which is preliminary data.</text>
</comment>
<evidence type="ECO:0000313" key="3">
    <source>
        <dbReference type="Proteomes" id="UP000283841"/>
    </source>
</evidence>
<evidence type="ECO:0000256" key="1">
    <source>
        <dbReference type="SAM" id="MobiDB-lite"/>
    </source>
</evidence>
<dbReference type="PANTHER" id="PTHR38116:SF5">
    <property type="entry name" value="BZIP DOMAIN-CONTAINING PROTEIN"/>
    <property type="match status" value="1"/>
</dbReference>
<dbReference type="GeneID" id="39599109"/>
<dbReference type="PANTHER" id="PTHR38116">
    <property type="entry name" value="CHROMOSOME 7, WHOLE GENOME SHOTGUN SEQUENCE"/>
    <property type="match status" value="1"/>
</dbReference>
<evidence type="ECO:0000313" key="2">
    <source>
        <dbReference type="EMBL" id="RWQ97705.1"/>
    </source>
</evidence>
<dbReference type="EMBL" id="RCNU01000002">
    <property type="protein sequence ID" value="RWQ97705.1"/>
    <property type="molecule type" value="Genomic_DNA"/>
</dbReference>
<feature type="region of interest" description="Disordered" evidence="1">
    <location>
        <begin position="34"/>
        <end position="63"/>
    </location>
</feature>
<gene>
    <name evidence="2" type="ORF">C8Q69DRAFT_456410</name>
</gene>
<dbReference type="Proteomes" id="UP000283841">
    <property type="component" value="Unassembled WGS sequence"/>
</dbReference>
<keyword evidence="3" id="KW-1185">Reference proteome</keyword>
<sequence>MQVDDKLDQDVVEQIIRRQLNVYDVLTAGLSLLPPETPVGESRDQSRSPWGDETGNCSLQQSHLRRRNVPSCPTETHLFFPPAQLAGMQNRLSLICMSFCEASKINATMLNMARASMGPGWNAIEPFSASTPGNQSTGGILSPFFEPGISEEAAVKMCSVSFANMKPFLRPVPAQLMKSHYSYIDTIPFPSFRERAISMICTNPPMIDEKELFHDLLHDGLVCWALDPTKPSSFETGSAPWDLRSWEARPWFLNKWWILVGGTQSEIYRQTVWWREMRGETTVDLLPGVDTDLLH</sequence>
<name>A0A443I0W2_BYSSP</name>
<dbReference type="VEuPathDB" id="FungiDB:C8Q69DRAFT_456410"/>
<organism evidence="2 3">
    <name type="scientific">Byssochlamys spectabilis</name>
    <name type="common">Paecilomyces variotii</name>
    <dbReference type="NCBI Taxonomy" id="264951"/>
    <lineage>
        <taxon>Eukaryota</taxon>
        <taxon>Fungi</taxon>
        <taxon>Dikarya</taxon>
        <taxon>Ascomycota</taxon>
        <taxon>Pezizomycotina</taxon>
        <taxon>Eurotiomycetes</taxon>
        <taxon>Eurotiomycetidae</taxon>
        <taxon>Eurotiales</taxon>
        <taxon>Thermoascaceae</taxon>
        <taxon>Paecilomyces</taxon>
    </lineage>
</organism>
<reference evidence="2 3" key="1">
    <citation type="journal article" date="2018" name="Front. Microbiol.">
        <title>Genomic and genetic insights into a cosmopolitan fungus, Paecilomyces variotii (Eurotiales).</title>
        <authorList>
            <person name="Urquhart A.S."/>
            <person name="Mondo S.J."/>
            <person name="Makela M.R."/>
            <person name="Hane J.K."/>
            <person name="Wiebenga A."/>
            <person name="He G."/>
            <person name="Mihaltcheva S."/>
            <person name="Pangilinan J."/>
            <person name="Lipzen A."/>
            <person name="Barry K."/>
            <person name="de Vries R.P."/>
            <person name="Grigoriev I.V."/>
            <person name="Idnurm A."/>
        </authorList>
    </citation>
    <scope>NUCLEOTIDE SEQUENCE [LARGE SCALE GENOMIC DNA]</scope>
    <source>
        <strain evidence="2 3">CBS 101075</strain>
    </source>
</reference>
<proteinExistence type="predicted"/>